<evidence type="ECO:0000259" key="3">
    <source>
        <dbReference type="Pfam" id="PF00078"/>
    </source>
</evidence>
<dbReference type="InterPro" id="IPR000477">
    <property type="entry name" value="RT_dom"/>
</dbReference>
<dbReference type="PANTHER" id="PTHR33116:SF78">
    <property type="entry name" value="OS12G0587133 PROTEIN"/>
    <property type="match status" value="1"/>
</dbReference>
<evidence type="ECO:0008006" key="6">
    <source>
        <dbReference type="Google" id="ProtNLM"/>
    </source>
</evidence>
<dbReference type="EMBL" id="OIVN01005556">
    <property type="protein sequence ID" value="SPD22934.1"/>
    <property type="molecule type" value="Genomic_DNA"/>
</dbReference>
<dbReference type="Gene3D" id="3.60.10.10">
    <property type="entry name" value="Endonuclease/exonuclease/phosphatase"/>
    <property type="match status" value="1"/>
</dbReference>
<dbReference type="CDD" id="cd01650">
    <property type="entry name" value="RT_nLTR_like"/>
    <property type="match status" value="1"/>
</dbReference>
<dbReference type="PANTHER" id="PTHR33116">
    <property type="entry name" value="REVERSE TRANSCRIPTASE ZINC-BINDING DOMAIN-CONTAINING PROTEIN-RELATED-RELATED"/>
    <property type="match status" value="1"/>
</dbReference>
<name>A0A2N9IFI5_FAGSY</name>
<dbReference type="Pfam" id="PF03372">
    <property type="entry name" value="Exo_endo_phos"/>
    <property type="match status" value="1"/>
</dbReference>
<evidence type="ECO:0000313" key="5">
    <source>
        <dbReference type="EMBL" id="SPD22934.1"/>
    </source>
</evidence>
<dbReference type="GO" id="GO:0004519">
    <property type="term" value="F:endonuclease activity"/>
    <property type="evidence" value="ECO:0007669"/>
    <property type="project" value="InterPro"/>
</dbReference>
<reference evidence="5" key="1">
    <citation type="submission" date="2018-02" db="EMBL/GenBank/DDBJ databases">
        <authorList>
            <person name="Cohen D.B."/>
            <person name="Kent A.D."/>
        </authorList>
    </citation>
    <scope>NUCLEOTIDE SEQUENCE</scope>
</reference>
<keyword evidence="1" id="KW-0175">Coiled coil</keyword>
<feature type="coiled-coil region" evidence="1">
    <location>
        <begin position="7"/>
        <end position="64"/>
    </location>
</feature>
<feature type="domain" description="Reverse transcriptase" evidence="3">
    <location>
        <begin position="1186"/>
        <end position="1314"/>
    </location>
</feature>
<protein>
    <recommendedName>
        <fullName evidence="6">Reverse transcriptase domain-containing protein</fullName>
    </recommendedName>
</protein>
<evidence type="ECO:0000259" key="4">
    <source>
        <dbReference type="Pfam" id="PF03372"/>
    </source>
</evidence>
<dbReference type="InterPro" id="IPR020847">
    <property type="entry name" value="AP_endonuclease_F1_BS"/>
</dbReference>
<organism evidence="5">
    <name type="scientific">Fagus sylvatica</name>
    <name type="common">Beechnut</name>
    <dbReference type="NCBI Taxonomy" id="28930"/>
    <lineage>
        <taxon>Eukaryota</taxon>
        <taxon>Viridiplantae</taxon>
        <taxon>Streptophyta</taxon>
        <taxon>Embryophyta</taxon>
        <taxon>Tracheophyta</taxon>
        <taxon>Spermatophyta</taxon>
        <taxon>Magnoliopsida</taxon>
        <taxon>eudicotyledons</taxon>
        <taxon>Gunneridae</taxon>
        <taxon>Pentapetalae</taxon>
        <taxon>rosids</taxon>
        <taxon>fabids</taxon>
        <taxon>Fagales</taxon>
        <taxon>Fagaceae</taxon>
        <taxon>Fagus</taxon>
    </lineage>
</organism>
<dbReference type="InterPro" id="IPR005135">
    <property type="entry name" value="Endo/exonuclease/phosphatase"/>
</dbReference>
<evidence type="ECO:0000256" key="2">
    <source>
        <dbReference type="SAM" id="MobiDB-lite"/>
    </source>
</evidence>
<accession>A0A2N9IFI5</accession>
<feature type="domain" description="Endonuclease/exonuclease/phosphatase" evidence="4">
    <location>
        <begin position="704"/>
        <end position="885"/>
    </location>
</feature>
<feature type="region of interest" description="Disordered" evidence="2">
    <location>
        <begin position="393"/>
        <end position="418"/>
    </location>
</feature>
<dbReference type="GO" id="GO:0003677">
    <property type="term" value="F:DNA binding"/>
    <property type="evidence" value="ECO:0007669"/>
    <property type="project" value="InterPro"/>
</dbReference>
<feature type="compositionally biased region" description="Basic and acidic residues" evidence="2">
    <location>
        <begin position="398"/>
        <end position="415"/>
    </location>
</feature>
<dbReference type="Pfam" id="PF00078">
    <property type="entry name" value="RVT_1"/>
    <property type="match status" value="1"/>
</dbReference>
<feature type="compositionally biased region" description="Basic and acidic residues" evidence="2">
    <location>
        <begin position="282"/>
        <end position="303"/>
    </location>
</feature>
<dbReference type="GO" id="GO:0006281">
    <property type="term" value="P:DNA repair"/>
    <property type="evidence" value="ECO:0007669"/>
    <property type="project" value="InterPro"/>
</dbReference>
<dbReference type="SUPFAM" id="SSF56672">
    <property type="entry name" value="DNA/RNA polymerases"/>
    <property type="match status" value="1"/>
</dbReference>
<gene>
    <name evidence="5" type="ORF">FSB_LOCUS50816</name>
</gene>
<proteinExistence type="predicted"/>
<dbReference type="PROSITE" id="PS00726">
    <property type="entry name" value="AP_NUCLEASE_F1_1"/>
    <property type="match status" value="1"/>
</dbReference>
<dbReference type="InterPro" id="IPR043502">
    <property type="entry name" value="DNA/RNA_pol_sf"/>
</dbReference>
<feature type="region of interest" description="Disordered" evidence="2">
    <location>
        <begin position="281"/>
        <end position="303"/>
    </location>
</feature>
<dbReference type="InterPro" id="IPR036691">
    <property type="entry name" value="Endo/exonu/phosph_ase_sf"/>
</dbReference>
<dbReference type="SUPFAM" id="SSF56219">
    <property type="entry name" value="DNase I-like"/>
    <property type="match status" value="1"/>
</dbReference>
<sequence>MEVPSSWDALRKQARKLEAQLDEQMNSYRKVVSTKVTTKNDTSENDLESGIDRLLKQLQQVNTQMQAWVSSGGSEMVSHTLTRHQEILQDLTQEFYRLRSSLRAKQEHASLLDDFREFDRTRLDLEEGVDSAEQALLKEHASISRNTGQVKIKESGKQHVNSVYLSKDGVRWLSKCVEEHVTREGEPSFLRTYRENDQGYVISRNGNNYGRFVELLAYGKGGLQGRLVIPEGQKQSGWRGFVSELRCALEPGGRGGGPNAQPGRKQETVDHSWRDQLFPHMEISEKQKRQEHDSSDSGGRAGKEKVVGFGAKVSDKDNGKSEVILNLKVKLTCDLAGNWTPSWVGLDEMDSKSVTKAHVTKLAQQPKLKKVWQPIGSQPVKDKSKVAQVMLGGSGETDLNKPKYDMKKPVSKKPEATAPKISISNSFSIFQHGESSNTGEDRTSDPIVVSEISSIEVENSDRRSQSEIRVLPHRNEESKGAIVLCESPDTLTTLTNQLEVDRTWGSSSDWVLELRDGRRLSIPISLIRQPDVLTPAIPGMSLSGFGIMGPTVEDQHSMGSYMTSDAEENSEDDISLVWEDSEVVGDGCELVCWGDEVVPLEIEPLAISKLETISMEAGGVKEKEDIGQEDIPSEWVVGRSKRIGKLLGASYVGNEERVTRLLMEIDARRVQCASEGSMKSKIKVGRKGSRELKRLSCSINYESDSATARGNSRERVRYLLKSWKADIVCLQETKLDLIDRKIVRSLWGIPHVDWVYLGSIIKNGLFSGVYGPNSGRERPVLWEELAGVDSWWSVPWVIGGDFNVVRFPSERLGARHYTNAMHDFSDFISSCCLRDIPLEGGLFTWSNNRVNVAMSRIDRFLYSDNWEDLFPTIIQKRLPRLLSDHFPIILECGDFFRGKRPFRFENTWLKADGFKERVKRWWDAYIFQGTPSFIVACKLIALKTDLKKWNEEVFGNAGVRKNQLMFDLNEMDAVAELRPLTGDEYEKKALIAADLERTALLDEISWRQKSKALWLREGDKNTKFFHRLANSNRRYNSISTLSINGELSTDPAAISDHITLFYDRLFTEEESQRPLLDGLDFSMISDEDVAWLERSFDDDESCWEVVKADIMASLNDFHGGYSFEKSLNATFVSLIPKKTEAMEIKDFRPISLVGGVYKILAKLLANRLRGSAGGSWCSVQVRCGERLMIMGLRQGDSLSPLLFVIVMEALSRLLDRAVREGLCSGFTVGKSDETSLMVSHLLFADDTLIFCDADSDQISNLRYMFSWFEVCSGLKINLSKSEIVSVGDVPNIEDIREILGCKLALLPMKYLGLPLGANFKENTIWNSVLEKVERRLAGWKRLYLSKGGKVTLIKSTLSNIPTYFLSLFPIPAGVAQRLEKLQRDFLWCGLEDQPKYHLVKWSQICCPIQSGGLAIRDLRSFNTALLGKWLWRYGSERDALWRLVVDAKYGSLWGGWCSELGKGPYGVSVWKFIRRGWDNFFQHCAFVVGDGKRVKFWHDCWCGDRSLKGAFPELFAISGDREASVEDIMSFPNGILHWDIRFSRNVQDWELDSLSSFMELIYSIPLKGEGVDKLGWRHNPNKGFLVKEYYRCLNMVSFDPFPWKRYLEGQGPAKGGVLFLDSSFGKTFDYR</sequence>
<evidence type="ECO:0000256" key="1">
    <source>
        <dbReference type="SAM" id="Coils"/>
    </source>
</evidence>
<feature type="region of interest" description="Disordered" evidence="2">
    <location>
        <begin position="249"/>
        <end position="269"/>
    </location>
</feature>